<dbReference type="PANTHER" id="PTHR43761">
    <property type="entry name" value="D-ISOMER SPECIFIC 2-HYDROXYACID DEHYDROGENASE FAMILY PROTEIN (AFU_ORTHOLOGUE AFUA_1G13630)"/>
    <property type="match status" value="1"/>
</dbReference>
<comment type="caution">
    <text evidence="7">The sequence shown here is derived from an EMBL/GenBank/DDBJ whole genome shotgun (WGS) entry which is preliminary data.</text>
</comment>
<dbReference type="Pfam" id="PF02826">
    <property type="entry name" value="2-Hacid_dh_C"/>
    <property type="match status" value="1"/>
</dbReference>
<evidence type="ECO:0000256" key="2">
    <source>
        <dbReference type="ARBA" id="ARBA00023002"/>
    </source>
</evidence>
<organism evidence="7">
    <name type="scientific">Caldilineaceae bacterium SB0661_bin_32</name>
    <dbReference type="NCBI Taxonomy" id="2605255"/>
    <lineage>
        <taxon>Bacteria</taxon>
        <taxon>Bacillati</taxon>
        <taxon>Chloroflexota</taxon>
        <taxon>Caldilineae</taxon>
        <taxon>Caldilineales</taxon>
        <taxon>Caldilineaceae</taxon>
    </lineage>
</organism>
<evidence type="ECO:0000256" key="3">
    <source>
        <dbReference type="ARBA" id="ARBA00023027"/>
    </source>
</evidence>
<dbReference type="GO" id="GO:0051287">
    <property type="term" value="F:NAD binding"/>
    <property type="evidence" value="ECO:0007669"/>
    <property type="project" value="InterPro"/>
</dbReference>
<dbReference type="Gene3D" id="3.40.50.720">
    <property type="entry name" value="NAD(P)-binding Rossmann-like Domain"/>
    <property type="match status" value="2"/>
</dbReference>
<keyword evidence="2 4" id="KW-0560">Oxidoreductase</keyword>
<dbReference type="InterPro" id="IPR029753">
    <property type="entry name" value="D-isomer_DH_CS"/>
</dbReference>
<dbReference type="CDD" id="cd05299">
    <property type="entry name" value="CtBP_dh"/>
    <property type="match status" value="1"/>
</dbReference>
<sequence>MTSRILITDIAWPDFEIEKEVLSAVEGEIMLAGGGTPAEIIALAPQADAILTCWKDVPPEALDIAPNCKVVSRYGIGLDNIPIGRATELGMLVTNVPDFCLEEVSDHVMALLLATARQLLPLARNPDRSGWTRETPRPIPRVRGQTLGLIGFGNIARALVPKALGFGLRVIAYTPRLRQSDAPAGVEVTNDLAALLSASDYVSIHCPLTEETAHIIDEAALAQMKSSALLINTSRGGVIDEEALIRALQDGRIGGAALDVTDPEPPSADNPLLALENVIVTPHAAFYSVAATAELARKAAANVVTVLQGGVPQTLVNAEVLDRDNCRLSGQG</sequence>
<dbReference type="InterPro" id="IPR006139">
    <property type="entry name" value="D-isomer_2_OHA_DH_cat_dom"/>
</dbReference>
<evidence type="ECO:0000259" key="6">
    <source>
        <dbReference type="Pfam" id="PF02826"/>
    </source>
</evidence>
<evidence type="ECO:0000256" key="1">
    <source>
        <dbReference type="ARBA" id="ARBA00005854"/>
    </source>
</evidence>
<keyword evidence="3" id="KW-0520">NAD</keyword>
<protein>
    <submittedName>
        <fullName evidence="7">C-terminal binding protein</fullName>
    </submittedName>
</protein>
<accession>A0A6B1D1M4</accession>
<feature type="domain" description="D-isomer specific 2-hydroxyacid dehydrogenase NAD-binding" evidence="6">
    <location>
        <begin position="109"/>
        <end position="285"/>
    </location>
</feature>
<dbReference type="GO" id="GO:0016616">
    <property type="term" value="F:oxidoreductase activity, acting on the CH-OH group of donors, NAD or NADP as acceptor"/>
    <property type="evidence" value="ECO:0007669"/>
    <property type="project" value="InterPro"/>
</dbReference>
<reference evidence="7" key="1">
    <citation type="submission" date="2019-09" db="EMBL/GenBank/DDBJ databases">
        <title>Characterisation of the sponge microbiome using genome-centric metagenomics.</title>
        <authorList>
            <person name="Engelberts J.P."/>
            <person name="Robbins S.J."/>
            <person name="De Goeij J.M."/>
            <person name="Aranda M."/>
            <person name="Bell S.C."/>
            <person name="Webster N.S."/>
        </authorList>
    </citation>
    <scope>NUCLEOTIDE SEQUENCE</scope>
    <source>
        <strain evidence="7">SB0661_bin_32</strain>
    </source>
</reference>
<name>A0A6B1D1M4_9CHLR</name>
<gene>
    <name evidence="7" type="ORF">F4X14_00755</name>
</gene>
<dbReference type="EMBL" id="VXMH01000006">
    <property type="protein sequence ID" value="MYC93474.1"/>
    <property type="molecule type" value="Genomic_DNA"/>
</dbReference>
<dbReference type="InterPro" id="IPR043322">
    <property type="entry name" value="CtBP"/>
</dbReference>
<dbReference type="SUPFAM" id="SSF51735">
    <property type="entry name" value="NAD(P)-binding Rossmann-fold domains"/>
    <property type="match status" value="1"/>
</dbReference>
<comment type="similarity">
    <text evidence="1 4">Belongs to the D-isomer specific 2-hydroxyacid dehydrogenase family.</text>
</comment>
<proteinExistence type="inferred from homology"/>
<dbReference type="Pfam" id="PF00389">
    <property type="entry name" value="2-Hacid_dh"/>
    <property type="match status" value="1"/>
</dbReference>
<dbReference type="PROSITE" id="PS00671">
    <property type="entry name" value="D_2_HYDROXYACID_DH_3"/>
    <property type="match status" value="1"/>
</dbReference>
<dbReference type="PANTHER" id="PTHR43761:SF1">
    <property type="entry name" value="D-ISOMER SPECIFIC 2-HYDROXYACID DEHYDROGENASE CATALYTIC DOMAIN-CONTAINING PROTEIN-RELATED"/>
    <property type="match status" value="1"/>
</dbReference>
<dbReference type="InterPro" id="IPR050418">
    <property type="entry name" value="D-iso_2-hydroxyacid_DH_PdxB"/>
</dbReference>
<dbReference type="SUPFAM" id="SSF52283">
    <property type="entry name" value="Formate/glycerate dehydrogenase catalytic domain-like"/>
    <property type="match status" value="1"/>
</dbReference>
<dbReference type="InterPro" id="IPR006140">
    <property type="entry name" value="D-isomer_DH_NAD-bd"/>
</dbReference>
<dbReference type="AlphaFoldDB" id="A0A6B1D1M4"/>
<evidence type="ECO:0000313" key="7">
    <source>
        <dbReference type="EMBL" id="MYC93474.1"/>
    </source>
</evidence>
<dbReference type="FunFam" id="3.40.50.720:FF:000203">
    <property type="entry name" value="D-3-phosphoglycerate dehydrogenase (SerA)"/>
    <property type="match status" value="1"/>
</dbReference>
<dbReference type="GO" id="GO:0003714">
    <property type="term" value="F:transcription corepressor activity"/>
    <property type="evidence" value="ECO:0007669"/>
    <property type="project" value="InterPro"/>
</dbReference>
<dbReference type="InterPro" id="IPR036291">
    <property type="entry name" value="NAD(P)-bd_dom_sf"/>
</dbReference>
<feature type="domain" description="D-isomer specific 2-hydroxyacid dehydrogenase catalytic" evidence="5">
    <location>
        <begin position="20"/>
        <end position="317"/>
    </location>
</feature>
<evidence type="ECO:0000259" key="5">
    <source>
        <dbReference type="Pfam" id="PF00389"/>
    </source>
</evidence>
<evidence type="ECO:0000256" key="4">
    <source>
        <dbReference type="RuleBase" id="RU003719"/>
    </source>
</evidence>